<feature type="transmembrane region" description="Helical" evidence="8">
    <location>
        <begin position="185"/>
        <end position="214"/>
    </location>
</feature>
<comment type="similarity">
    <text evidence="2">Belongs to the MscS (TC 1.A.23) family.</text>
</comment>
<evidence type="ECO:0000256" key="6">
    <source>
        <dbReference type="ARBA" id="ARBA00023136"/>
    </source>
</evidence>
<accession>A0A897N828</accession>
<evidence type="ECO:0000256" key="4">
    <source>
        <dbReference type="ARBA" id="ARBA00022692"/>
    </source>
</evidence>
<feature type="domain" description="Mechanosensitive ion channel MscS" evidence="9">
    <location>
        <begin position="202"/>
        <end position="267"/>
    </location>
</feature>
<evidence type="ECO:0000256" key="2">
    <source>
        <dbReference type="ARBA" id="ARBA00008017"/>
    </source>
</evidence>
<keyword evidence="4 8" id="KW-0812">Transmembrane</keyword>
<dbReference type="SUPFAM" id="SSF82861">
    <property type="entry name" value="Mechanosensitive channel protein MscS (YggB), transmembrane region"/>
    <property type="match status" value="1"/>
</dbReference>
<dbReference type="AlphaFoldDB" id="A0A897N828"/>
<proteinExistence type="inferred from homology"/>
<evidence type="ECO:0000256" key="3">
    <source>
        <dbReference type="ARBA" id="ARBA00022475"/>
    </source>
</evidence>
<dbReference type="SUPFAM" id="SSF82689">
    <property type="entry name" value="Mechanosensitive channel protein MscS (YggB), C-terminal domain"/>
    <property type="match status" value="1"/>
</dbReference>
<dbReference type="InterPro" id="IPR006685">
    <property type="entry name" value="MscS_channel_2nd"/>
</dbReference>
<gene>
    <name evidence="11" type="primary">mscS7</name>
    <name evidence="11" type="ORF">HSR121_3003</name>
</gene>
<dbReference type="InterPro" id="IPR049278">
    <property type="entry name" value="MS_channel_C"/>
</dbReference>
<name>A0A897N828_9EURY</name>
<keyword evidence="6 8" id="KW-0472">Membrane</keyword>
<dbReference type="SUPFAM" id="SSF50182">
    <property type="entry name" value="Sm-like ribonucleoproteins"/>
    <property type="match status" value="1"/>
</dbReference>
<evidence type="ECO:0000313" key="11">
    <source>
        <dbReference type="EMBL" id="QSG07315.1"/>
    </source>
</evidence>
<dbReference type="InterPro" id="IPR045275">
    <property type="entry name" value="MscS_archaea/bacteria_type"/>
</dbReference>
<evidence type="ECO:0000259" key="10">
    <source>
        <dbReference type="Pfam" id="PF21082"/>
    </source>
</evidence>
<dbReference type="Proteomes" id="UP000663525">
    <property type="component" value="Chromosome"/>
</dbReference>
<dbReference type="Pfam" id="PF00924">
    <property type="entry name" value="MS_channel_2nd"/>
    <property type="match status" value="1"/>
</dbReference>
<feature type="region of interest" description="Disordered" evidence="7">
    <location>
        <begin position="361"/>
        <end position="393"/>
    </location>
</feature>
<dbReference type="GeneID" id="68856536"/>
<evidence type="ECO:0000256" key="7">
    <source>
        <dbReference type="SAM" id="MobiDB-lite"/>
    </source>
</evidence>
<evidence type="ECO:0000256" key="5">
    <source>
        <dbReference type="ARBA" id="ARBA00022989"/>
    </source>
</evidence>
<keyword evidence="3" id="KW-1003">Cell membrane</keyword>
<dbReference type="PANTHER" id="PTHR30221">
    <property type="entry name" value="SMALL-CONDUCTANCE MECHANOSENSITIVE CHANNEL"/>
    <property type="match status" value="1"/>
</dbReference>
<feature type="domain" description="Mechanosensitive ion channel MscS C-terminal" evidence="10">
    <location>
        <begin position="274"/>
        <end position="361"/>
    </location>
</feature>
<dbReference type="Gene3D" id="1.10.287.1260">
    <property type="match status" value="1"/>
</dbReference>
<dbReference type="PANTHER" id="PTHR30221:SF20">
    <property type="entry name" value="SMALL-CONDUCTANCE MECHANOSENSITIVE CHANNEL"/>
    <property type="match status" value="1"/>
</dbReference>
<dbReference type="EMBL" id="CP064787">
    <property type="protein sequence ID" value="QSG07315.1"/>
    <property type="molecule type" value="Genomic_DNA"/>
</dbReference>
<feature type="transmembrane region" description="Helical" evidence="8">
    <location>
        <begin position="74"/>
        <end position="95"/>
    </location>
</feature>
<dbReference type="InterPro" id="IPR011014">
    <property type="entry name" value="MscS_channel_TM-2"/>
</dbReference>
<evidence type="ECO:0000256" key="1">
    <source>
        <dbReference type="ARBA" id="ARBA00004651"/>
    </source>
</evidence>
<dbReference type="GO" id="GO:0008381">
    <property type="term" value="F:mechanosensitive monoatomic ion channel activity"/>
    <property type="evidence" value="ECO:0007669"/>
    <property type="project" value="InterPro"/>
</dbReference>
<dbReference type="RefSeq" id="WP_229113757.1">
    <property type="nucleotide sequence ID" value="NZ_CP064787.1"/>
</dbReference>
<reference evidence="11" key="1">
    <citation type="submission" date="2020-11" db="EMBL/GenBank/DDBJ databases">
        <title>Carbohydrate-dependent, anaerobic sulfur respiration: A novel catabolism in halophilic archaea.</title>
        <authorList>
            <person name="Sorokin D.Y."/>
            <person name="Messina E."/>
            <person name="Smedile F."/>
            <person name="La Cono V."/>
            <person name="Hallsworth J.E."/>
            <person name="Yakimov M.M."/>
        </authorList>
    </citation>
    <scope>NUCLEOTIDE SEQUENCE</scope>
    <source>
        <strain evidence="11">HSR12-1</strain>
    </source>
</reference>
<dbReference type="GO" id="GO:0005886">
    <property type="term" value="C:plasma membrane"/>
    <property type="evidence" value="ECO:0007669"/>
    <property type="project" value="UniProtKB-SubCell"/>
</dbReference>
<feature type="transmembrane region" description="Helical" evidence="8">
    <location>
        <begin position="156"/>
        <end position="179"/>
    </location>
</feature>
<keyword evidence="5 8" id="KW-1133">Transmembrane helix</keyword>
<comment type="subcellular location">
    <subcellularLocation>
        <location evidence="1">Cell membrane</location>
        <topology evidence="1">Multi-pass membrane protein</topology>
    </subcellularLocation>
</comment>
<evidence type="ECO:0000313" key="12">
    <source>
        <dbReference type="Proteomes" id="UP000663525"/>
    </source>
</evidence>
<sequence length="393" mass="42754">MIGASAAAPAATFASLSVPGLDLPVVGQLFATPFERWLGTLALLVGVLAGSWAIRQVGRWLRSRYDPRGSLLEAVQAALIVALSAGAVVAVLVIWEASAEATAITEVLDPDSTTVVRGLVSLFLFVGAWGATVFVKRVTGLVFEEHDAFSRHQQEVTYHVLQLVLYTLAILVGLAVWGIDASDILLGAGFLSVVLGLAARQTLSSVLAGFVLLFGRPFDIGDWVSIDDREGVVTDVSVFNTEIRTFSDEYVTIPNDVVTATGLVNRSRRGRLRVDVEIGVDYDDDVERARELATETVRDLDREEIRTRPQPRTVLTGFGDSAVVLEVRFWIDDPTARRRWAAQTAVVAAVKEAFEREGITIPLPQRTLGGRPPDGLQIQSETRRPTPDENPDR</sequence>
<evidence type="ECO:0000259" key="9">
    <source>
        <dbReference type="Pfam" id="PF00924"/>
    </source>
</evidence>
<dbReference type="InterPro" id="IPR010920">
    <property type="entry name" value="LSM_dom_sf"/>
</dbReference>
<dbReference type="Gene3D" id="3.30.70.100">
    <property type="match status" value="1"/>
</dbReference>
<feature type="transmembrane region" description="Helical" evidence="8">
    <location>
        <begin position="115"/>
        <end position="135"/>
    </location>
</feature>
<protein>
    <submittedName>
        <fullName evidence="11">Small-conductance mechanosensitive channel</fullName>
    </submittedName>
</protein>
<dbReference type="Gene3D" id="2.30.30.60">
    <property type="match status" value="1"/>
</dbReference>
<dbReference type="InterPro" id="IPR011066">
    <property type="entry name" value="MscS_channel_C_sf"/>
</dbReference>
<evidence type="ECO:0000256" key="8">
    <source>
        <dbReference type="SAM" id="Phobius"/>
    </source>
</evidence>
<feature type="compositionally biased region" description="Basic and acidic residues" evidence="7">
    <location>
        <begin position="381"/>
        <end position="393"/>
    </location>
</feature>
<dbReference type="Pfam" id="PF21082">
    <property type="entry name" value="MS_channel_3rd"/>
    <property type="match status" value="1"/>
</dbReference>
<organism evidence="11 12">
    <name type="scientific">Halapricum desulfuricans</name>
    <dbReference type="NCBI Taxonomy" id="2841257"/>
    <lineage>
        <taxon>Archaea</taxon>
        <taxon>Methanobacteriati</taxon>
        <taxon>Methanobacteriota</taxon>
        <taxon>Stenosarchaea group</taxon>
        <taxon>Halobacteria</taxon>
        <taxon>Halobacteriales</taxon>
        <taxon>Haloarculaceae</taxon>
        <taxon>Halapricum</taxon>
    </lineage>
</organism>
<feature type="transmembrane region" description="Helical" evidence="8">
    <location>
        <begin position="36"/>
        <end position="54"/>
    </location>
</feature>
<dbReference type="InterPro" id="IPR023408">
    <property type="entry name" value="MscS_beta-dom_sf"/>
</dbReference>